<dbReference type="Pfam" id="PF00528">
    <property type="entry name" value="BPD_transp_1"/>
    <property type="match status" value="1"/>
</dbReference>
<keyword evidence="6 7" id="KW-0472">Membrane</keyword>
<dbReference type="InterPro" id="IPR051322">
    <property type="entry name" value="AA_ABC_Transporter_Permease"/>
</dbReference>
<evidence type="ECO:0000259" key="8">
    <source>
        <dbReference type="PROSITE" id="PS50928"/>
    </source>
</evidence>
<dbReference type="InterPro" id="IPR035906">
    <property type="entry name" value="MetI-like_sf"/>
</dbReference>
<keyword evidence="10" id="KW-1185">Reference proteome</keyword>
<proteinExistence type="inferred from homology"/>
<evidence type="ECO:0000313" key="9">
    <source>
        <dbReference type="EMBL" id="MCL1631218.1"/>
    </source>
</evidence>
<evidence type="ECO:0000256" key="3">
    <source>
        <dbReference type="ARBA" id="ARBA00022475"/>
    </source>
</evidence>
<evidence type="ECO:0000313" key="10">
    <source>
        <dbReference type="Proteomes" id="UP001203004"/>
    </source>
</evidence>
<evidence type="ECO:0000256" key="4">
    <source>
        <dbReference type="ARBA" id="ARBA00022692"/>
    </source>
</evidence>
<dbReference type="RefSeq" id="WP_249098761.1">
    <property type="nucleotide sequence ID" value="NZ_JAMAST010000003.1"/>
</dbReference>
<feature type="transmembrane region" description="Helical" evidence="7">
    <location>
        <begin position="149"/>
        <end position="171"/>
    </location>
</feature>
<keyword evidence="3" id="KW-1003">Cell membrane</keyword>
<keyword evidence="5 7" id="KW-1133">Transmembrane helix</keyword>
<protein>
    <submittedName>
        <fullName evidence="9">ABC transporter permease</fullName>
    </submittedName>
</protein>
<dbReference type="EMBL" id="JAMAST010000003">
    <property type="protein sequence ID" value="MCL1631218.1"/>
    <property type="molecule type" value="Genomic_DNA"/>
</dbReference>
<evidence type="ECO:0000256" key="5">
    <source>
        <dbReference type="ARBA" id="ARBA00022989"/>
    </source>
</evidence>
<evidence type="ECO:0000256" key="6">
    <source>
        <dbReference type="ARBA" id="ARBA00023136"/>
    </source>
</evidence>
<dbReference type="Gene3D" id="1.10.3720.10">
    <property type="entry name" value="MetI-like"/>
    <property type="match status" value="1"/>
</dbReference>
<dbReference type="CDD" id="cd06261">
    <property type="entry name" value="TM_PBP2"/>
    <property type="match status" value="1"/>
</dbReference>
<feature type="transmembrane region" description="Helical" evidence="7">
    <location>
        <begin position="191"/>
        <end position="214"/>
    </location>
</feature>
<feature type="transmembrane region" description="Helical" evidence="7">
    <location>
        <begin position="23"/>
        <end position="43"/>
    </location>
</feature>
<comment type="similarity">
    <text evidence="7">Belongs to the binding-protein-dependent transport system permease family.</text>
</comment>
<keyword evidence="4 7" id="KW-0812">Transmembrane</keyword>
<evidence type="ECO:0000256" key="1">
    <source>
        <dbReference type="ARBA" id="ARBA00004651"/>
    </source>
</evidence>
<dbReference type="PROSITE" id="PS50928">
    <property type="entry name" value="ABC_TM1"/>
    <property type="match status" value="1"/>
</dbReference>
<accession>A0ABT0M8L0</accession>
<dbReference type="PANTHER" id="PTHR30450:SF14">
    <property type="entry name" value="TRANSPORTER, PERMEASE PROTEIN, PUTATIVE-RELATED"/>
    <property type="match status" value="1"/>
</dbReference>
<dbReference type="PANTHER" id="PTHR30450">
    <property type="entry name" value="ABC TRANSPORTER PERMEASE"/>
    <property type="match status" value="1"/>
</dbReference>
<comment type="caution">
    <text evidence="9">The sequence shown here is derived from an EMBL/GenBank/DDBJ whole genome shotgun (WGS) entry which is preliminary data.</text>
</comment>
<dbReference type="SUPFAM" id="SSF161098">
    <property type="entry name" value="MetI-like"/>
    <property type="match status" value="1"/>
</dbReference>
<evidence type="ECO:0000256" key="2">
    <source>
        <dbReference type="ARBA" id="ARBA00022448"/>
    </source>
</evidence>
<organism evidence="9 10">
    <name type="scientific">Sporolactobacillus mangiferae</name>
    <dbReference type="NCBI Taxonomy" id="2940498"/>
    <lineage>
        <taxon>Bacteria</taxon>
        <taxon>Bacillati</taxon>
        <taxon>Bacillota</taxon>
        <taxon>Bacilli</taxon>
        <taxon>Bacillales</taxon>
        <taxon>Sporolactobacillaceae</taxon>
        <taxon>Sporolactobacillus</taxon>
    </lineage>
</organism>
<dbReference type="InterPro" id="IPR000515">
    <property type="entry name" value="MetI-like"/>
</dbReference>
<sequence>MADFINEWGSAIWEGFIQTTQMTLISLAFSILIGLPLGVLLVLTRKGGQWESVPAFTIVNSLINVIRSIPFIILLFFLLPFTKALVGTTIGVRGVIVPLVVACAPYIARLLETAMLEVSKGVIEAYQSMGISTPKIIWHVIIREARSSIILGLTIAIIGLIGETAMAGFVGAGGLGDLAYQFGYVRFQPDVMYAVIIILIVIVQIIQSIGNVIARKLKKN</sequence>
<keyword evidence="2 7" id="KW-0813">Transport</keyword>
<evidence type="ECO:0000256" key="7">
    <source>
        <dbReference type="RuleBase" id="RU363032"/>
    </source>
</evidence>
<comment type="subcellular location">
    <subcellularLocation>
        <location evidence="1 7">Cell membrane</location>
        <topology evidence="1 7">Multi-pass membrane protein</topology>
    </subcellularLocation>
</comment>
<feature type="domain" description="ABC transmembrane type-1" evidence="8">
    <location>
        <begin position="16"/>
        <end position="210"/>
    </location>
</feature>
<dbReference type="Proteomes" id="UP001203004">
    <property type="component" value="Unassembled WGS sequence"/>
</dbReference>
<reference evidence="9 10" key="1">
    <citation type="submission" date="2022-05" db="EMBL/GenBank/DDBJ databases">
        <title>Sporolactobacillus sp nov CPB3-1, isolated from tree bark (Mangifera indica L.).</title>
        <authorList>
            <person name="Phuengjayaem S."/>
            <person name="Tanasupawat S."/>
        </authorList>
    </citation>
    <scope>NUCLEOTIDE SEQUENCE [LARGE SCALE GENOMIC DNA]</scope>
    <source>
        <strain evidence="9 10">CPB3-1</strain>
    </source>
</reference>
<name>A0ABT0M8L0_9BACL</name>
<feature type="transmembrane region" description="Helical" evidence="7">
    <location>
        <begin position="55"/>
        <end position="78"/>
    </location>
</feature>
<feature type="transmembrane region" description="Helical" evidence="7">
    <location>
        <begin position="90"/>
        <end position="111"/>
    </location>
</feature>
<gene>
    <name evidence="9" type="ORF">M3N64_04550</name>
</gene>